<feature type="compositionally biased region" description="Basic residues" evidence="9">
    <location>
        <begin position="1277"/>
        <end position="1286"/>
    </location>
</feature>
<evidence type="ECO:0000259" key="10">
    <source>
        <dbReference type="PROSITE" id="PS51192"/>
    </source>
</evidence>
<name>A0A967B2K0_9MICO</name>
<keyword evidence="4 12" id="KW-0347">Helicase</keyword>
<keyword evidence="7" id="KW-0234">DNA repair</keyword>
<comment type="caution">
    <text evidence="12">The sequence shown here is derived from an EMBL/GenBank/DDBJ whole genome shotgun (WGS) entry which is preliminary data.</text>
</comment>
<dbReference type="PROSITE" id="PS51192">
    <property type="entry name" value="HELICASE_ATP_BIND_1"/>
    <property type="match status" value="1"/>
</dbReference>
<dbReference type="SMART" id="SM00382">
    <property type="entry name" value="AAA"/>
    <property type="match status" value="1"/>
</dbReference>
<dbReference type="SMART" id="SM00490">
    <property type="entry name" value="HELICc"/>
    <property type="match status" value="1"/>
</dbReference>
<evidence type="ECO:0000313" key="12">
    <source>
        <dbReference type="EMBL" id="NHN56110.1"/>
    </source>
</evidence>
<dbReference type="InterPro" id="IPR003593">
    <property type="entry name" value="AAA+_ATPase"/>
</dbReference>
<feature type="domain" description="Helicase ATP-binding" evidence="10">
    <location>
        <begin position="31"/>
        <end position="224"/>
    </location>
</feature>
<dbReference type="InterPro" id="IPR011545">
    <property type="entry name" value="DEAD/DEAH_box_helicase_dom"/>
</dbReference>
<keyword evidence="3 12" id="KW-0378">Hydrolase</keyword>
<dbReference type="InterPro" id="IPR014001">
    <property type="entry name" value="Helicase_ATP-bd"/>
</dbReference>
<sequence length="1548" mass="165493">MTDVLERFSPATASWFRASFSEPTAAQAGAWDAISRGEHTVVVAPTGSGKTLSAFLWALDRMAKEPVPEDPMRRCRVLYVSPMKALAVDVERNLRSPLVGIKHAATRLGLPEPEVGVAVRSGDTSAAERRAFAKRPADVLITTPESLFLLLTSAAREALAGVETVIIDEVHAVAGSKRGTHLAVSLDRLDALLPQPAQRIGLSATVRPVEEVGRYLTGGRPVTIVQPPADKQWQLDVVVPVPDLADLGASADDQPLTEPADPRERASIWPHVEERIVDLIAEHRSTLVFANSRRLAERLTARLNEIWAERLDEPLPEDTSPAQLMAQSGASRGAPPVLARAHHGSVSKEQRADIEDALKAGRLPAVVATSSLELGIDMGAVDLVIQVESPPSVASGLQRVGRAGHQVGAVSHGVLFPKYRGDLVQTAVVVEGMRAGTIEQLKIPANPLDVLAQQIVAMCAMDDWSVGDLEALLRRSASYISLTRPVLESVLDMLAGRYPSEEFAELRPRIVWDRVADTLSARRGAQHLAVISGGTIPDRGLFGVFLAGGDGPGRRVGELDEEMVYESRVGDVFTLGTTSWRIEEITHDQVLVTPAPGQPGRLPFWRGDSLGRPAELGRAVGAFVREVGSADDERARERVAQAGLDAWATDNLIAYIREQQDATGHLPHDRTLVIEQFRDELGDWRIVLHSPFGAPVHAPWALAIGARLRERFGVEVQAMHADDGIVLRLMDLDLDEGSLAAQLTEAITLDPDEVAPLVTEQIGGSALFAARFRECAARSLLLPRQRPGRRQALWQQRQRASQLLEVARGYPTFPVVLEAVRECVQDVFDVPGLTSLMRDLAARRVRLVHVETATPSPFAKSLLFGYIAQFLYDGDSPLAERRAAALALDPALLADLLGGEAASLRDLLDPQVIADLEADLQRLSPERQARHTDDIADLPRVLGPLSIEQLRARTAPEVTDEALSTALEELVAARRLIEVRWAGSPRYAAAEDAARLRDALGLALPPGIPAVFLEPADDPLGDLVARYARTHGPWSIGEVAAWSGLGRAVVQDTVRRLVSAGRLVEGELRPSGTSDGALDLCDVEVLRVIKRRSLAALRSEVEPVPAPAYASFLPRWNSVGGRARGLDGVARAVEQLAGAPVPASAVETLVLPGRVSGYAPGLLDELMATGEVIWQGHGSLGTDDGWISLHLAEHAPLTLAPPDETADLGPVHQTLLDTLAGGGSWFFRSLADSVADTSEAAITDALWDLVWAGRVTGDTLAPLRALVSGGRAAHKVRSAGPRRARYGRPGALGARPSRPTSGVGRGGPPSAVGRWSLLPEVVPEGTERALATAEVLLDRYGVVTRGSVAAEGIPGGYAGVYRVLAAAEERGRVRRGYFVEGLGAAQFATAGAIDRLRAAVSTPGEETTPTRRNPWDTGGAAPDPERTLVLAAADPANAFGAALPWPERADDGGHRPGRKAGAMVVLHDGALVLYVERGGRSVLTWSTDGEVLSAAAAALAATVRDGRLRAITVRSIDGEPALGTDHPLTKALSDNGFHTSPQGLRLRR</sequence>
<gene>
    <name evidence="12" type="ORF">G9U51_10010</name>
</gene>
<dbReference type="GO" id="GO:0004386">
    <property type="term" value="F:helicase activity"/>
    <property type="evidence" value="ECO:0007669"/>
    <property type="project" value="UniProtKB-KW"/>
</dbReference>
<evidence type="ECO:0000256" key="4">
    <source>
        <dbReference type="ARBA" id="ARBA00022806"/>
    </source>
</evidence>
<evidence type="ECO:0000256" key="9">
    <source>
        <dbReference type="SAM" id="MobiDB-lite"/>
    </source>
</evidence>
<dbReference type="GO" id="GO:0016887">
    <property type="term" value="F:ATP hydrolysis activity"/>
    <property type="evidence" value="ECO:0007669"/>
    <property type="project" value="TreeGrafter"/>
</dbReference>
<feature type="region of interest" description="Disordered" evidence="9">
    <location>
        <begin position="1401"/>
        <end position="1420"/>
    </location>
</feature>
<evidence type="ECO:0000256" key="5">
    <source>
        <dbReference type="ARBA" id="ARBA00022840"/>
    </source>
</evidence>
<keyword evidence="6" id="KW-0238">DNA-binding</keyword>
<dbReference type="InterPro" id="IPR027417">
    <property type="entry name" value="P-loop_NTPase"/>
</dbReference>
<evidence type="ECO:0000256" key="3">
    <source>
        <dbReference type="ARBA" id="ARBA00022801"/>
    </source>
</evidence>
<dbReference type="CDD" id="cd18796">
    <property type="entry name" value="SF2_C_LHR"/>
    <property type="match status" value="1"/>
</dbReference>
<feature type="compositionally biased region" description="Low complexity" evidence="9">
    <location>
        <begin position="1287"/>
        <end position="1296"/>
    </location>
</feature>
<keyword evidence="2" id="KW-0227">DNA damage</keyword>
<reference evidence="12" key="1">
    <citation type="submission" date="2020-03" db="EMBL/GenBank/DDBJ databases">
        <title>Draft sequencing of Calidifontibacter sp. DB0510.</title>
        <authorList>
            <person name="Kim D.-U."/>
        </authorList>
    </citation>
    <scope>NUCLEOTIDE SEQUENCE</scope>
    <source>
        <strain evidence="12">DB0510</strain>
    </source>
</reference>
<feature type="region of interest" description="Disordered" evidence="9">
    <location>
        <begin position="1519"/>
        <end position="1548"/>
    </location>
</feature>
<proteinExistence type="predicted"/>
<dbReference type="SMART" id="SM00487">
    <property type="entry name" value="DEXDc"/>
    <property type="match status" value="1"/>
</dbReference>
<dbReference type="InterPro" id="IPR001650">
    <property type="entry name" value="Helicase_C-like"/>
</dbReference>
<accession>A0A967B2K0</accession>
<keyword evidence="5" id="KW-0067">ATP-binding</keyword>
<dbReference type="Gene3D" id="3.40.50.300">
    <property type="entry name" value="P-loop containing nucleotide triphosphate hydrolases"/>
    <property type="match status" value="2"/>
</dbReference>
<feature type="domain" description="Helicase C-terminal" evidence="11">
    <location>
        <begin position="275"/>
        <end position="449"/>
    </location>
</feature>
<dbReference type="NCBIfam" id="NF007284">
    <property type="entry name" value="PRK09751.1"/>
    <property type="match status" value="1"/>
</dbReference>
<protein>
    <submittedName>
        <fullName evidence="12">ATP-dependent helicase</fullName>
        <ecNumber evidence="12">3.6.4.-</ecNumber>
    </submittedName>
</protein>
<dbReference type="Proteomes" id="UP000744769">
    <property type="component" value="Unassembled WGS sequence"/>
</dbReference>
<dbReference type="SUPFAM" id="SSF52540">
    <property type="entry name" value="P-loop containing nucleoside triphosphate hydrolases"/>
    <property type="match status" value="1"/>
</dbReference>
<dbReference type="GO" id="GO:0005524">
    <property type="term" value="F:ATP binding"/>
    <property type="evidence" value="ECO:0007669"/>
    <property type="project" value="UniProtKB-KW"/>
</dbReference>
<keyword evidence="1" id="KW-0547">Nucleotide-binding</keyword>
<dbReference type="Pfam" id="PF00271">
    <property type="entry name" value="Helicase_C"/>
    <property type="match status" value="1"/>
</dbReference>
<evidence type="ECO:0000256" key="6">
    <source>
        <dbReference type="ARBA" id="ARBA00023125"/>
    </source>
</evidence>
<evidence type="ECO:0000313" key="13">
    <source>
        <dbReference type="Proteomes" id="UP000744769"/>
    </source>
</evidence>
<dbReference type="Pfam" id="PF23234">
    <property type="entry name" value="WHD_4th_Lhr"/>
    <property type="match status" value="1"/>
</dbReference>
<dbReference type="Pfam" id="PF19306">
    <property type="entry name" value="WHD_Lhr"/>
    <property type="match status" value="1"/>
</dbReference>
<dbReference type="InterPro" id="IPR055368">
    <property type="entry name" value="WH3_Lhr"/>
</dbReference>
<dbReference type="InterPro" id="IPR013701">
    <property type="entry name" value="Lhr-like_DEAD/DEAH_assoc"/>
</dbReference>
<dbReference type="Pfam" id="PF23235">
    <property type="entry name" value="WHD_3rd_Lhr"/>
    <property type="match status" value="1"/>
</dbReference>
<organism evidence="12 13">
    <name type="scientific">Metallococcus carri</name>
    <dbReference type="NCBI Taxonomy" id="1656884"/>
    <lineage>
        <taxon>Bacteria</taxon>
        <taxon>Bacillati</taxon>
        <taxon>Actinomycetota</taxon>
        <taxon>Actinomycetes</taxon>
        <taxon>Micrococcales</taxon>
        <taxon>Dermacoccaceae</taxon>
        <taxon>Metallococcus</taxon>
    </lineage>
</organism>
<evidence type="ECO:0000259" key="11">
    <source>
        <dbReference type="PROSITE" id="PS51194"/>
    </source>
</evidence>
<feature type="region of interest" description="Disordered" evidence="9">
    <location>
        <begin position="1277"/>
        <end position="1310"/>
    </location>
</feature>
<dbReference type="InterPro" id="IPR055369">
    <property type="entry name" value="WH2_Lhr"/>
</dbReference>
<keyword evidence="13" id="KW-1185">Reference proteome</keyword>
<dbReference type="GO" id="GO:0006281">
    <property type="term" value="P:DNA repair"/>
    <property type="evidence" value="ECO:0007669"/>
    <property type="project" value="UniProtKB-KW"/>
</dbReference>
<dbReference type="InterPro" id="IPR055367">
    <property type="entry name" value="WH4_Lhr"/>
</dbReference>
<dbReference type="InterPro" id="IPR052511">
    <property type="entry name" value="ATP-dep_Helicase"/>
</dbReference>
<evidence type="ECO:0000256" key="2">
    <source>
        <dbReference type="ARBA" id="ARBA00022763"/>
    </source>
</evidence>
<dbReference type="EMBL" id="JAAOIV010000006">
    <property type="protein sequence ID" value="NHN56110.1"/>
    <property type="molecule type" value="Genomic_DNA"/>
</dbReference>
<dbReference type="Pfam" id="PF08494">
    <property type="entry name" value="DEAD_assoc"/>
    <property type="match status" value="1"/>
</dbReference>
<dbReference type="RefSeq" id="WP_166196547.1">
    <property type="nucleotide sequence ID" value="NZ_JAAOIV010000006.1"/>
</dbReference>
<dbReference type="Pfam" id="PF23236">
    <property type="entry name" value="WHD_2nd_Lhr"/>
    <property type="match status" value="1"/>
</dbReference>
<dbReference type="PANTHER" id="PTHR47962:SF5">
    <property type="entry name" value="ATP-DEPENDENT HELICASE LHR-RELATED"/>
    <property type="match status" value="1"/>
</dbReference>
<dbReference type="GO" id="GO:0003677">
    <property type="term" value="F:DNA binding"/>
    <property type="evidence" value="ECO:0007669"/>
    <property type="project" value="UniProtKB-KW"/>
</dbReference>
<dbReference type="EC" id="3.6.4.-" evidence="12"/>
<dbReference type="InterPro" id="IPR045628">
    <property type="entry name" value="Lhr_WH_dom"/>
</dbReference>
<evidence type="ECO:0000256" key="8">
    <source>
        <dbReference type="ARBA" id="ARBA00023235"/>
    </source>
</evidence>
<dbReference type="PROSITE" id="PS51194">
    <property type="entry name" value="HELICASE_CTER"/>
    <property type="match status" value="1"/>
</dbReference>
<evidence type="ECO:0000256" key="7">
    <source>
        <dbReference type="ARBA" id="ARBA00023204"/>
    </source>
</evidence>
<keyword evidence="8" id="KW-0413">Isomerase</keyword>
<evidence type="ECO:0000256" key="1">
    <source>
        <dbReference type="ARBA" id="ARBA00022741"/>
    </source>
</evidence>
<dbReference type="Pfam" id="PF00270">
    <property type="entry name" value="DEAD"/>
    <property type="match status" value="1"/>
</dbReference>
<dbReference type="PANTHER" id="PTHR47962">
    <property type="entry name" value="ATP-DEPENDENT HELICASE LHR-RELATED-RELATED"/>
    <property type="match status" value="1"/>
</dbReference>